<dbReference type="KEGG" id="mrr:Moror_5309"/>
<dbReference type="HOGENOM" id="CLU_091985_0_1_1"/>
<dbReference type="EMBL" id="AWSO01000589">
    <property type="protein sequence ID" value="ESK89093.1"/>
    <property type="molecule type" value="Genomic_DNA"/>
</dbReference>
<dbReference type="Pfam" id="PF01966">
    <property type="entry name" value="HD"/>
    <property type="match status" value="1"/>
</dbReference>
<organism evidence="2 3">
    <name type="scientific">Moniliophthora roreri (strain MCA 2997)</name>
    <name type="common">Cocoa frosty pod rot fungus</name>
    <name type="synonym">Crinipellis roreri</name>
    <dbReference type="NCBI Taxonomy" id="1381753"/>
    <lineage>
        <taxon>Eukaryota</taxon>
        <taxon>Fungi</taxon>
        <taxon>Dikarya</taxon>
        <taxon>Basidiomycota</taxon>
        <taxon>Agaricomycotina</taxon>
        <taxon>Agaricomycetes</taxon>
        <taxon>Agaricomycetidae</taxon>
        <taxon>Agaricales</taxon>
        <taxon>Marasmiineae</taxon>
        <taxon>Marasmiaceae</taxon>
        <taxon>Moniliophthora</taxon>
    </lineage>
</organism>
<accession>V2WQG5</accession>
<reference evidence="2 3" key="1">
    <citation type="journal article" date="2014" name="BMC Genomics">
        <title>Genome and secretome analysis of the hemibiotrophic fungal pathogen, Moniliophthora roreri, which causes frosty pod rot disease of cacao: mechanisms of the biotrophic and necrotrophic phases.</title>
        <authorList>
            <person name="Meinhardt L.W."/>
            <person name="Costa G.G.L."/>
            <person name="Thomazella D.P.T."/>
            <person name="Teixeira P.J.P.L."/>
            <person name="Carazzolle M.F."/>
            <person name="Schuster S.C."/>
            <person name="Carlson J.E."/>
            <person name="Guiltinan M.J."/>
            <person name="Mieczkowski P."/>
            <person name="Farmer A."/>
            <person name="Ramaraj T."/>
            <person name="Crozier J."/>
            <person name="Davis R.E."/>
            <person name="Shao J."/>
            <person name="Melnick R.L."/>
            <person name="Pereira G.A.G."/>
            <person name="Bailey B.A."/>
        </authorList>
    </citation>
    <scope>NUCLEOTIDE SEQUENCE [LARGE SCALE GENOMIC DNA]</scope>
    <source>
        <strain evidence="2 3">MCA 2997</strain>
    </source>
</reference>
<dbReference type="Gene3D" id="1.10.3210.10">
    <property type="entry name" value="Hypothetical protein af1432"/>
    <property type="match status" value="1"/>
</dbReference>
<protein>
    <submittedName>
        <fullName evidence="2">Metal dependent phosphohydrolase</fullName>
    </submittedName>
</protein>
<dbReference type="InterPro" id="IPR052567">
    <property type="entry name" value="OP_Dioxygenase"/>
</dbReference>
<dbReference type="PANTHER" id="PTHR40202:SF1">
    <property type="entry name" value="HD DOMAIN-CONTAINING PROTEIN"/>
    <property type="match status" value="1"/>
</dbReference>
<dbReference type="Proteomes" id="UP000017559">
    <property type="component" value="Unassembled WGS sequence"/>
</dbReference>
<dbReference type="SUPFAM" id="SSF109604">
    <property type="entry name" value="HD-domain/PDEase-like"/>
    <property type="match status" value="1"/>
</dbReference>
<gene>
    <name evidence="2" type="ORF">Moror_5309</name>
</gene>
<proteinExistence type="predicted"/>
<name>V2WQG5_MONRO</name>
<evidence type="ECO:0000313" key="3">
    <source>
        <dbReference type="Proteomes" id="UP000017559"/>
    </source>
</evidence>
<dbReference type="OrthoDB" id="445007at2759"/>
<dbReference type="InterPro" id="IPR003607">
    <property type="entry name" value="HD/PDEase_dom"/>
</dbReference>
<dbReference type="InterPro" id="IPR006674">
    <property type="entry name" value="HD_domain"/>
</dbReference>
<feature type="domain" description="HD" evidence="1">
    <location>
        <begin position="50"/>
        <end position="141"/>
    </location>
</feature>
<sequence length="223" mass="24691">MAQALMDVSSAERVIDSQAPSVLHTLDLLLLYFRSVISQGDYIGESISQLEHCLQAAHCARSSGSSDEVVLAALLHDCGQILPIETLKAAVSSSSDVQDMRLFSGISVGRHGHEYIGAQYLEALGFPLTICELVRDHVIAKRYLTAVEEGYYANLSDASKKSLEFQGGPFSPTEVTEFEHDPLFKEKVMMRRFDDNAKEVDKWVPRLESYRDLAVIILSPAKV</sequence>
<evidence type="ECO:0000313" key="2">
    <source>
        <dbReference type="EMBL" id="ESK89093.1"/>
    </source>
</evidence>
<dbReference type="CDD" id="cd00077">
    <property type="entry name" value="HDc"/>
    <property type="match status" value="1"/>
</dbReference>
<dbReference type="PANTHER" id="PTHR40202">
    <property type="match status" value="1"/>
</dbReference>
<dbReference type="AlphaFoldDB" id="V2WQG5"/>
<evidence type="ECO:0000259" key="1">
    <source>
        <dbReference type="Pfam" id="PF01966"/>
    </source>
</evidence>
<comment type="caution">
    <text evidence="2">The sequence shown here is derived from an EMBL/GenBank/DDBJ whole genome shotgun (WGS) entry which is preliminary data.</text>
</comment>
<dbReference type="GO" id="GO:0016787">
    <property type="term" value="F:hydrolase activity"/>
    <property type="evidence" value="ECO:0007669"/>
    <property type="project" value="UniProtKB-KW"/>
</dbReference>
<keyword evidence="3" id="KW-1185">Reference proteome</keyword>